<keyword evidence="9 11" id="KW-0456">Lyase</keyword>
<keyword evidence="4 11" id="KW-0312">Gluconeogenesis</keyword>
<dbReference type="EMBL" id="CP017258">
    <property type="protein sequence ID" value="AQW88325.1"/>
    <property type="molecule type" value="Genomic_DNA"/>
</dbReference>
<evidence type="ECO:0000256" key="10">
    <source>
        <dbReference type="ARBA" id="ARBA00049406"/>
    </source>
</evidence>
<evidence type="ECO:0000259" key="13">
    <source>
        <dbReference type="Pfam" id="PF03315"/>
    </source>
</evidence>
<dbReference type="Pfam" id="PF03313">
    <property type="entry name" value="SDH_alpha"/>
    <property type="match status" value="1"/>
</dbReference>
<keyword evidence="7 11" id="KW-0408">Iron</keyword>
<comment type="similarity">
    <text evidence="3 11">Belongs to the iron-sulfur dependent L-serine dehydratase family.</text>
</comment>
<evidence type="ECO:0000256" key="6">
    <source>
        <dbReference type="ARBA" id="ARBA00022723"/>
    </source>
</evidence>
<dbReference type="Pfam" id="PF03315">
    <property type="entry name" value="SDH_beta"/>
    <property type="match status" value="1"/>
</dbReference>
<dbReference type="InterPro" id="IPR029009">
    <property type="entry name" value="ASB_dom_sf"/>
</dbReference>
<keyword evidence="6 11" id="KW-0479">Metal-binding</keyword>
<gene>
    <name evidence="14" type="primary">sdaA</name>
    <name evidence="14" type="ORF">CPIN18021_1541</name>
</gene>
<evidence type="ECO:0000256" key="9">
    <source>
        <dbReference type="ARBA" id="ARBA00023239"/>
    </source>
</evidence>
<evidence type="ECO:0000256" key="11">
    <source>
        <dbReference type="RuleBase" id="RU366059"/>
    </source>
</evidence>
<comment type="catalytic activity">
    <reaction evidence="10 11">
        <text>L-serine = pyruvate + NH4(+)</text>
        <dbReference type="Rhea" id="RHEA:19169"/>
        <dbReference type="ChEBI" id="CHEBI:15361"/>
        <dbReference type="ChEBI" id="CHEBI:28938"/>
        <dbReference type="ChEBI" id="CHEBI:33384"/>
        <dbReference type="EC" id="4.3.1.17"/>
    </reaction>
</comment>
<dbReference type="InterPro" id="IPR051318">
    <property type="entry name" value="Fe-S_L-Ser"/>
</dbReference>
<protein>
    <recommendedName>
        <fullName evidence="11">L-serine dehydratase</fullName>
        <ecNumber evidence="11">4.3.1.17</ecNumber>
    </recommendedName>
</protein>
<evidence type="ECO:0000313" key="14">
    <source>
        <dbReference type="EMBL" id="AQW88325.1"/>
    </source>
</evidence>
<keyword evidence="8 11" id="KW-0411">Iron-sulfur</keyword>
<comment type="pathway">
    <text evidence="2">Carbohydrate biosynthesis; gluconeogenesis.</text>
</comment>
<dbReference type="GO" id="GO:0003941">
    <property type="term" value="F:L-serine ammonia-lyase activity"/>
    <property type="evidence" value="ECO:0007669"/>
    <property type="project" value="UniProtKB-UniRule"/>
</dbReference>
<evidence type="ECO:0000256" key="3">
    <source>
        <dbReference type="ARBA" id="ARBA00008636"/>
    </source>
</evidence>
<dbReference type="EC" id="4.3.1.17" evidence="11"/>
<keyword evidence="5 11" id="KW-0004">4Fe-4S</keyword>
<evidence type="ECO:0000256" key="5">
    <source>
        <dbReference type="ARBA" id="ARBA00022485"/>
    </source>
</evidence>
<organism evidence="14 15">
    <name type="scientific">Campylobacter pinnipediorum subsp. caledonicus</name>
    <dbReference type="NCBI Taxonomy" id="1874362"/>
    <lineage>
        <taxon>Bacteria</taxon>
        <taxon>Pseudomonadati</taxon>
        <taxon>Campylobacterota</taxon>
        <taxon>Epsilonproteobacteria</taxon>
        <taxon>Campylobacterales</taxon>
        <taxon>Campylobacteraceae</taxon>
        <taxon>Campylobacter</taxon>
    </lineage>
</organism>
<dbReference type="RefSeq" id="WP_078423834.1">
    <property type="nucleotide sequence ID" value="NZ_CP017018.1"/>
</dbReference>
<proteinExistence type="inferred from homology"/>
<feature type="domain" description="Serine dehydratase-like alpha subunit" evidence="12">
    <location>
        <begin position="186"/>
        <end position="450"/>
    </location>
</feature>
<dbReference type="PANTHER" id="PTHR30182">
    <property type="entry name" value="L-SERINE DEHYDRATASE"/>
    <property type="match status" value="1"/>
</dbReference>
<feature type="domain" description="Serine dehydratase beta chain" evidence="13">
    <location>
        <begin position="3"/>
        <end position="152"/>
    </location>
</feature>
<comment type="cofactor">
    <cofactor evidence="1 11">
        <name>[4Fe-4S] cluster</name>
        <dbReference type="ChEBI" id="CHEBI:49883"/>
    </cofactor>
</comment>
<evidence type="ECO:0000256" key="1">
    <source>
        <dbReference type="ARBA" id="ARBA00001966"/>
    </source>
</evidence>
<dbReference type="GeneID" id="56567133"/>
<evidence type="ECO:0000256" key="4">
    <source>
        <dbReference type="ARBA" id="ARBA00022432"/>
    </source>
</evidence>
<evidence type="ECO:0000256" key="8">
    <source>
        <dbReference type="ARBA" id="ARBA00023014"/>
    </source>
</evidence>
<dbReference type="AlphaFoldDB" id="A0A1S6U9G5"/>
<dbReference type="KEGG" id="cpin:CPIN18020_1493"/>
<dbReference type="FunFam" id="3.30.1330.90:FF:000001">
    <property type="entry name" value="L-serine ammonia-lyase 1"/>
    <property type="match status" value="1"/>
</dbReference>
<evidence type="ECO:0000259" key="12">
    <source>
        <dbReference type="Pfam" id="PF03313"/>
    </source>
</evidence>
<dbReference type="Gene3D" id="3.30.1330.90">
    <property type="entry name" value="D-3-phosphoglycerate dehydrogenase, domain 3"/>
    <property type="match status" value="1"/>
</dbReference>
<dbReference type="InterPro" id="IPR005130">
    <property type="entry name" value="Ser_deHydtase-like_asu"/>
</dbReference>
<evidence type="ECO:0000313" key="15">
    <source>
        <dbReference type="Proteomes" id="UP000190868"/>
    </source>
</evidence>
<evidence type="ECO:0000256" key="2">
    <source>
        <dbReference type="ARBA" id="ARBA00004742"/>
    </source>
</evidence>
<dbReference type="GO" id="GO:0006094">
    <property type="term" value="P:gluconeogenesis"/>
    <property type="evidence" value="ECO:0007669"/>
    <property type="project" value="UniProtKB-KW"/>
</dbReference>
<sequence length="455" mass="49165">MDSILSIFKIGVGPSSSHTIGPIVAMNKFCELLGDKVNDVHRVQVVLHGSLSLTGKGHLTDIGCIIGLCGVAPKDVTPEGKREIIHNAISNNKLILSGINEIEFIYDRDIVFDDSMLPLHENGLIASAFDKDNNTIITQTYYSTGGGFVATPNEIGGKTNGFTKKEINSFEFESAQRLSELCNIHKHSIPEIVMLRESEHMSKKDIKAYCLEIYDAMMECYNNGITSKERTLPGIINLKRLAPAIKKRLDENQKEDLDPLAMIDYVSMYARAVAEENASGGKVVTAPTNGACGVIPAVLLYIQNHRFYMDEEKIINFILTAAAIGYLYKKNASISGAEAGCQAEIGVASSMAAAAMAIVSGASTEQVFNAAEIAMEHHLGLTCDPVGGLVQIPCIERNVLGAIKAISAAKMVLYGDATGRVSLDEVIITMYKTGKDMNSKYKETSLGGLAKMVNC</sequence>
<accession>A0A1S6U9G5</accession>
<dbReference type="PANTHER" id="PTHR30182:SF1">
    <property type="entry name" value="L-SERINE DEHYDRATASE 1"/>
    <property type="match status" value="1"/>
</dbReference>
<dbReference type="InterPro" id="IPR005131">
    <property type="entry name" value="Ser_deHydtase_bsu"/>
</dbReference>
<dbReference type="SUPFAM" id="SSF143548">
    <property type="entry name" value="Serine metabolism enzymes domain"/>
    <property type="match status" value="1"/>
</dbReference>
<evidence type="ECO:0000256" key="7">
    <source>
        <dbReference type="ARBA" id="ARBA00023004"/>
    </source>
</evidence>
<dbReference type="GO" id="GO:0046872">
    <property type="term" value="F:metal ion binding"/>
    <property type="evidence" value="ECO:0007669"/>
    <property type="project" value="UniProtKB-KW"/>
</dbReference>
<name>A0A1S6U9G5_9BACT</name>
<dbReference type="InterPro" id="IPR004644">
    <property type="entry name" value="Fe-S_L-Ser_mono"/>
</dbReference>
<dbReference type="GO" id="GO:0051539">
    <property type="term" value="F:4 iron, 4 sulfur cluster binding"/>
    <property type="evidence" value="ECO:0007669"/>
    <property type="project" value="UniProtKB-UniRule"/>
</dbReference>
<dbReference type="Proteomes" id="UP000190868">
    <property type="component" value="Chromosome"/>
</dbReference>
<dbReference type="NCBIfam" id="TIGR00720">
    <property type="entry name" value="sda_mono"/>
    <property type="match status" value="1"/>
</dbReference>
<reference evidence="15" key="1">
    <citation type="submission" date="2016-09" db="EMBL/GenBank/DDBJ databases">
        <title>Comparative genomics of the Campylobacter concisus group.</title>
        <authorList>
            <person name="Miller W.G."/>
            <person name="Yee E."/>
            <person name="Chapman M.H."/>
            <person name="Huynh S."/>
            <person name="Bono J.L."/>
            <person name="On S.L.W."/>
            <person name="StLeger J."/>
            <person name="Foster G."/>
            <person name="Parker C.T."/>
        </authorList>
    </citation>
    <scope>NUCLEOTIDE SEQUENCE [LARGE SCALE GENOMIC DNA]</scope>
    <source>
        <strain evidence="15">RM18021</strain>
    </source>
</reference>
<keyword evidence="15" id="KW-1185">Reference proteome</keyword>